<reference evidence="1 2" key="1">
    <citation type="journal article" date="2020" name="Cell">
        <title>Large-Scale Comparative Analyses of Tick Genomes Elucidate Their Genetic Diversity and Vector Capacities.</title>
        <authorList>
            <consortium name="Tick Genome and Microbiome Consortium (TIGMIC)"/>
            <person name="Jia N."/>
            <person name="Wang J."/>
            <person name="Shi W."/>
            <person name="Du L."/>
            <person name="Sun Y."/>
            <person name="Zhan W."/>
            <person name="Jiang J.F."/>
            <person name="Wang Q."/>
            <person name="Zhang B."/>
            <person name="Ji P."/>
            <person name="Bell-Sakyi L."/>
            <person name="Cui X.M."/>
            <person name="Yuan T.T."/>
            <person name="Jiang B.G."/>
            <person name="Yang W.F."/>
            <person name="Lam T.T."/>
            <person name="Chang Q.C."/>
            <person name="Ding S.J."/>
            <person name="Wang X.J."/>
            <person name="Zhu J.G."/>
            <person name="Ruan X.D."/>
            <person name="Zhao L."/>
            <person name="Wei J.T."/>
            <person name="Ye R.Z."/>
            <person name="Que T.C."/>
            <person name="Du C.H."/>
            <person name="Zhou Y.H."/>
            <person name="Cheng J.X."/>
            <person name="Dai P.F."/>
            <person name="Guo W.B."/>
            <person name="Han X.H."/>
            <person name="Huang E.J."/>
            <person name="Li L.F."/>
            <person name="Wei W."/>
            <person name="Gao Y.C."/>
            <person name="Liu J.Z."/>
            <person name="Shao H.Z."/>
            <person name="Wang X."/>
            <person name="Wang C.C."/>
            <person name="Yang T.C."/>
            <person name="Huo Q.B."/>
            <person name="Li W."/>
            <person name="Chen H.Y."/>
            <person name="Chen S.E."/>
            <person name="Zhou L.G."/>
            <person name="Ni X.B."/>
            <person name="Tian J.H."/>
            <person name="Sheng Y."/>
            <person name="Liu T."/>
            <person name="Pan Y.S."/>
            <person name="Xia L.Y."/>
            <person name="Li J."/>
            <person name="Zhao F."/>
            <person name="Cao W.C."/>
        </authorList>
    </citation>
    <scope>NUCLEOTIDE SEQUENCE [LARGE SCALE GENOMIC DNA]</scope>
    <source>
        <strain evidence="1">Iper-2018</strain>
    </source>
</reference>
<evidence type="ECO:0000313" key="1">
    <source>
        <dbReference type="EMBL" id="KAG0415048.1"/>
    </source>
</evidence>
<gene>
    <name evidence="1" type="ORF">HPB47_007783</name>
</gene>
<sequence>MDRLRRTRGFVRSAVSRTLAQIDALLENPDSTEVQLRIPLEYLTQKQAALKDLDSDILAAITDDALEDEVEGAEEYRLRISHSLTRVRHALDSRVSVPQPTNSMPNVPLDRTQSGDDAKRAVEGIRLSEQNYDLAVQTLQDRFGRRDILIDDHIDRLLSLPAVNSSTNAAQLRKLYDAIRFRTTSLQGLDVPPSNYAVVLHRVLMRCLPADLAILYRQKLREAALTPSADTPDTRPEEQVRVIMLFLQTQVEIREDVQMEHPSHSPRYGSSPIPRQESVQAGHPSALALSTEAIGYRAAMNLTCATCGGHHVTTLCDLSRPTSAASDNPDPGGLREGTATVVSATTTSFRSSAVLLQTARAHQGNQKTSLEALEVPDLCTVSHQQLDEKLLRQLHSSGLDAADIIPAGAQGRVDNDVGVLIGSDFYWQVVTGRIKRMTDDLTAVETIFGWMVQGTYSEAIFHPSASVTGQRQKAPTVHTGVMQMTTKKPVLAERVLGTVQWFNVKDGYGFINRNDTREDIFVHQTAITRNHPQKLTRIVYEGETVEFDVVVGEKGREAANVTGPDGEPVQCLPYAMDRRRFRGRWFPRRSQRRPMPNPHHGVHDSDAFHNVVLVPDSPRPQPPPQRWLQPGRPCLHRYYRRYRGMTRSSLPAEDMRPHFQFEEEDEYGDTRVQRKPYRRFYRRYYRRRRGRSRSDPEEFDFEQEPRNAPGSLQKSRPRSTSASALRASAGRNRETLLS</sequence>
<keyword evidence="2" id="KW-1185">Reference proteome</keyword>
<accession>A0AC60P6H7</accession>
<organism evidence="1 2">
    <name type="scientific">Ixodes persulcatus</name>
    <name type="common">Taiga tick</name>
    <dbReference type="NCBI Taxonomy" id="34615"/>
    <lineage>
        <taxon>Eukaryota</taxon>
        <taxon>Metazoa</taxon>
        <taxon>Ecdysozoa</taxon>
        <taxon>Arthropoda</taxon>
        <taxon>Chelicerata</taxon>
        <taxon>Arachnida</taxon>
        <taxon>Acari</taxon>
        <taxon>Parasitiformes</taxon>
        <taxon>Ixodida</taxon>
        <taxon>Ixodoidea</taxon>
        <taxon>Ixodidae</taxon>
        <taxon>Ixodinae</taxon>
        <taxon>Ixodes</taxon>
    </lineage>
</organism>
<name>A0AC60P6H7_IXOPE</name>
<dbReference type="Proteomes" id="UP000805193">
    <property type="component" value="Unassembled WGS sequence"/>
</dbReference>
<protein>
    <submittedName>
        <fullName evidence="1">Uncharacterized protein</fullName>
    </submittedName>
</protein>
<proteinExistence type="predicted"/>
<dbReference type="EMBL" id="JABSTQ010011118">
    <property type="protein sequence ID" value="KAG0415048.1"/>
    <property type="molecule type" value="Genomic_DNA"/>
</dbReference>
<comment type="caution">
    <text evidence="1">The sequence shown here is derived from an EMBL/GenBank/DDBJ whole genome shotgun (WGS) entry which is preliminary data.</text>
</comment>
<evidence type="ECO:0000313" key="2">
    <source>
        <dbReference type="Proteomes" id="UP000805193"/>
    </source>
</evidence>